<dbReference type="SUPFAM" id="SSF89796">
    <property type="entry name" value="CoA-transferase family III (CaiB/BaiF)"/>
    <property type="match status" value="1"/>
</dbReference>
<dbReference type="PANTHER" id="PTHR48207:SF3">
    <property type="entry name" value="SUCCINATE--HYDROXYMETHYLGLUTARATE COA-TRANSFERASE"/>
    <property type="match status" value="1"/>
</dbReference>
<dbReference type="InterPro" id="IPR050483">
    <property type="entry name" value="CoA-transferase_III_domain"/>
</dbReference>
<dbReference type="InterPro" id="IPR023606">
    <property type="entry name" value="CoA-Trfase_III_dom_1_sf"/>
</dbReference>
<sequence>MAQAGALAGIRVLDLTQALAGPFCTQILADHGADVVKIEPPVSGDMARLSGPYHPDDRQKTESGYFHSINRNKRSVVIDLKTPDGRDLLLRMLPDFDVVVENFRTGVMDRFGLSYETLRAAHPKVVYGTIRGFGDPRSGESPYSDWPAFDVVAQAMGGMIGVTGADAVHPVKVGPGVGDTIPALYLAIGILAAVLRARETGQGQFVDVSMVDAILAVTERIVHQNSFGGKVALPEGNHHPFIVPFGLFSARDGHVALACHNDAFFGVLCKSLDADAVLENPIVRTKESRTENRAAAIALIDEMTRRFTKAELNERLGGKVPFGPVYQIDEIERDRHFTVREMIAEIECPPIQGKMRIAGVPIKFSDTPGSVRTRGPRQGEHTAEVLAASGLSDAEMKSLKERGVIGGDFG</sequence>
<dbReference type="RefSeq" id="WP_085467114.1">
    <property type="nucleotide sequence ID" value="NZ_FXBL01000004.1"/>
</dbReference>
<protein>
    <submittedName>
        <fullName evidence="2">Crotonobetainyl-CoA:carnitine CoA-transferase CaiB</fullName>
    </submittedName>
</protein>
<evidence type="ECO:0000313" key="3">
    <source>
        <dbReference type="Proteomes" id="UP000193083"/>
    </source>
</evidence>
<reference evidence="2 3" key="1">
    <citation type="submission" date="2017-04" db="EMBL/GenBank/DDBJ databases">
        <authorList>
            <person name="Afonso C.L."/>
            <person name="Miller P.J."/>
            <person name="Scott M.A."/>
            <person name="Spackman E."/>
            <person name="Goraichik I."/>
            <person name="Dimitrov K.M."/>
            <person name="Suarez D.L."/>
            <person name="Swayne D.E."/>
        </authorList>
    </citation>
    <scope>NUCLEOTIDE SEQUENCE [LARGE SCALE GENOMIC DNA]</scope>
    <source>
        <strain evidence="2 3">B5P</strain>
    </source>
</reference>
<dbReference type="Gene3D" id="3.40.50.10540">
    <property type="entry name" value="Crotonobetainyl-coa:carnitine coa-transferase, domain 1"/>
    <property type="match status" value="1"/>
</dbReference>
<dbReference type="Gene3D" id="3.30.1540.10">
    <property type="entry name" value="formyl-coa transferase, domain 3"/>
    <property type="match status" value="1"/>
</dbReference>
<gene>
    <name evidence="2" type="ORF">SAMN02982922_5538</name>
</gene>
<keyword evidence="1 2" id="KW-0808">Transferase</keyword>
<dbReference type="PANTHER" id="PTHR48207">
    <property type="entry name" value="SUCCINATE--HYDROXYMETHYLGLUTARATE COA-TRANSFERASE"/>
    <property type="match status" value="1"/>
</dbReference>
<organism evidence="2 3">
    <name type="scientific">Mesorhizobium australicum</name>
    <dbReference type="NCBI Taxonomy" id="536018"/>
    <lineage>
        <taxon>Bacteria</taxon>
        <taxon>Pseudomonadati</taxon>
        <taxon>Pseudomonadota</taxon>
        <taxon>Alphaproteobacteria</taxon>
        <taxon>Hyphomicrobiales</taxon>
        <taxon>Phyllobacteriaceae</taxon>
        <taxon>Mesorhizobium</taxon>
    </lineage>
</organism>
<dbReference type="InterPro" id="IPR003673">
    <property type="entry name" value="CoA-Trfase_fam_III"/>
</dbReference>
<dbReference type="EMBL" id="FXBL01000004">
    <property type="protein sequence ID" value="SMH56457.1"/>
    <property type="molecule type" value="Genomic_DNA"/>
</dbReference>
<keyword evidence="3" id="KW-1185">Reference proteome</keyword>
<dbReference type="InterPro" id="IPR044855">
    <property type="entry name" value="CoA-Trfase_III_dom3_sf"/>
</dbReference>
<dbReference type="GO" id="GO:0008410">
    <property type="term" value="F:CoA-transferase activity"/>
    <property type="evidence" value="ECO:0007669"/>
    <property type="project" value="TreeGrafter"/>
</dbReference>
<dbReference type="Proteomes" id="UP000193083">
    <property type="component" value="Unassembled WGS sequence"/>
</dbReference>
<dbReference type="Pfam" id="PF02515">
    <property type="entry name" value="CoA_transf_3"/>
    <property type="match status" value="1"/>
</dbReference>
<dbReference type="AlphaFoldDB" id="A0A1X7PWC9"/>
<name>A0A1X7PWC9_9HYPH</name>
<proteinExistence type="predicted"/>
<accession>A0A1X7PWC9</accession>
<evidence type="ECO:0000256" key="1">
    <source>
        <dbReference type="ARBA" id="ARBA00022679"/>
    </source>
</evidence>
<evidence type="ECO:0000313" key="2">
    <source>
        <dbReference type="EMBL" id="SMH56457.1"/>
    </source>
</evidence>